<name>A0A8H9GBP5_9MICO</name>
<protein>
    <submittedName>
        <fullName evidence="1">Uncharacterized protein</fullName>
    </submittedName>
</protein>
<accession>A0A8H9GBP5</accession>
<dbReference type="EMBL" id="BMOI01000003">
    <property type="protein sequence ID" value="GGK94515.1"/>
    <property type="molecule type" value="Genomic_DNA"/>
</dbReference>
<gene>
    <name evidence="1" type="ORF">GCM10009769_10610</name>
</gene>
<organism evidence="1 2">
    <name type="scientific">Curtobacterium luteum</name>
    <dbReference type="NCBI Taxonomy" id="33881"/>
    <lineage>
        <taxon>Bacteria</taxon>
        <taxon>Bacillati</taxon>
        <taxon>Actinomycetota</taxon>
        <taxon>Actinomycetes</taxon>
        <taxon>Micrococcales</taxon>
        <taxon>Microbacteriaceae</taxon>
        <taxon>Curtobacterium</taxon>
    </lineage>
</organism>
<comment type="caution">
    <text evidence="1">The sequence shown here is derived from an EMBL/GenBank/DDBJ whole genome shotgun (WGS) entry which is preliminary data.</text>
</comment>
<dbReference type="AlphaFoldDB" id="A0A8H9GBP5"/>
<sequence>MFPGLRAAHRILVARRRIVAYHSNTRSNEEDIVVIIDTAATVWWTAGVPVRLVWSGRRWRVTDTPTRLTVTRAELPTAITHAPERTVGWRFQATAEDGETLVVDIVPEGGGWGVARTWT</sequence>
<reference evidence="1" key="2">
    <citation type="submission" date="2020-09" db="EMBL/GenBank/DDBJ databases">
        <authorList>
            <person name="Sun Q."/>
            <person name="Ohkuma M."/>
        </authorList>
    </citation>
    <scope>NUCLEOTIDE SEQUENCE</scope>
    <source>
        <strain evidence="1">JCM 1480</strain>
    </source>
</reference>
<evidence type="ECO:0000313" key="2">
    <source>
        <dbReference type="Proteomes" id="UP000648535"/>
    </source>
</evidence>
<evidence type="ECO:0000313" key="1">
    <source>
        <dbReference type="EMBL" id="GGK94515.1"/>
    </source>
</evidence>
<reference evidence="1" key="1">
    <citation type="journal article" date="2014" name="Int. J. Syst. Evol. Microbiol.">
        <title>Complete genome sequence of Corynebacterium casei LMG S-19264T (=DSM 44701T), isolated from a smear-ripened cheese.</title>
        <authorList>
            <consortium name="US DOE Joint Genome Institute (JGI-PGF)"/>
            <person name="Walter F."/>
            <person name="Albersmeier A."/>
            <person name="Kalinowski J."/>
            <person name="Ruckert C."/>
        </authorList>
    </citation>
    <scope>NUCLEOTIDE SEQUENCE</scope>
    <source>
        <strain evidence="1">JCM 1480</strain>
    </source>
</reference>
<proteinExistence type="predicted"/>
<dbReference type="Proteomes" id="UP000648535">
    <property type="component" value="Unassembled WGS sequence"/>
</dbReference>